<keyword evidence="2 4" id="KW-0479">Metal-binding</keyword>
<evidence type="ECO:0000313" key="8">
    <source>
        <dbReference type="Proteomes" id="UP000010121"/>
    </source>
</evidence>
<proteinExistence type="predicted"/>
<evidence type="ECO:0000256" key="4">
    <source>
        <dbReference type="PROSITE-ProRule" id="PRU00433"/>
    </source>
</evidence>
<keyword evidence="8" id="KW-1185">Reference proteome</keyword>
<feature type="chain" id="PRO_5002989754" evidence="5">
    <location>
        <begin position="21"/>
        <end position="154"/>
    </location>
</feature>
<evidence type="ECO:0000256" key="3">
    <source>
        <dbReference type="ARBA" id="ARBA00023004"/>
    </source>
</evidence>
<dbReference type="GO" id="GO:0009055">
    <property type="term" value="F:electron transfer activity"/>
    <property type="evidence" value="ECO:0007669"/>
    <property type="project" value="InterPro"/>
</dbReference>
<dbReference type="InterPro" id="IPR009056">
    <property type="entry name" value="Cyt_c-like_dom"/>
</dbReference>
<keyword evidence="1 4" id="KW-0349">Heme</keyword>
<dbReference type="InterPro" id="IPR036909">
    <property type="entry name" value="Cyt_c-like_dom_sf"/>
</dbReference>
<dbReference type="Gene3D" id="1.10.760.10">
    <property type="entry name" value="Cytochrome c-like domain"/>
    <property type="match status" value="1"/>
</dbReference>
<dbReference type="EMBL" id="ACYY01000008">
    <property type="protein sequence ID" value="EEW25490.1"/>
    <property type="molecule type" value="Genomic_DNA"/>
</dbReference>
<evidence type="ECO:0000259" key="6">
    <source>
        <dbReference type="PROSITE" id="PS51007"/>
    </source>
</evidence>
<evidence type="ECO:0000256" key="1">
    <source>
        <dbReference type="ARBA" id="ARBA00022617"/>
    </source>
</evidence>
<keyword evidence="3 4" id="KW-0408">Iron</keyword>
<keyword evidence="5" id="KW-0732">Signal</keyword>
<gene>
    <name evidence="7" type="ORF">Rsw2DRAFT_1534</name>
</gene>
<accession>C8S0F6</accession>
<dbReference type="RefSeq" id="WP_008029676.1">
    <property type="nucleotide sequence ID" value="NZ_ACYY01000008.1"/>
</dbReference>
<sequence>MFFRPAAFALLALTPLPLAAETGDAVAGAAQFIRCKACHAIVTDDGTVVQKGGKTGPNLYGMIGRPVAAMPDFRYSPGFKAAGSAGRVWDAANLAAYLADPTAWLRQASGDAGARTSMTVKMTEGSDDLVAYLATQVPAPMASQSPTAPNPVTN</sequence>
<dbReference type="STRING" id="371731.Rsw2DRAFT_1534"/>
<reference evidence="7 8" key="1">
    <citation type="submission" date="2009-08" db="EMBL/GenBank/DDBJ databases">
        <title>The draft genome of Rhodobacter sp. SW2.</title>
        <authorList>
            <consortium name="US DOE Joint Genome Institute (JGI-PGF)"/>
            <person name="Lucas S."/>
            <person name="Copeland A."/>
            <person name="Lapidus A."/>
            <person name="Glavina del Rio T."/>
            <person name="Tice H."/>
            <person name="Bruce D."/>
            <person name="Goodwin L."/>
            <person name="Pitluck S."/>
            <person name="Larimer F."/>
            <person name="Land M.L."/>
            <person name="Hauser L."/>
            <person name="Emerson D."/>
        </authorList>
    </citation>
    <scope>NUCLEOTIDE SEQUENCE [LARGE SCALE GENOMIC DNA]</scope>
    <source>
        <strain evidence="7 8">SW2</strain>
    </source>
</reference>
<dbReference type="GO" id="GO:0020037">
    <property type="term" value="F:heme binding"/>
    <property type="evidence" value="ECO:0007669"/>
    <property type="project" value="InterPro"/>
</dbReference>
<dbReference type="SUPFAM" id="SSF46626">
    <property type="entry name" value="Cytochrome c"/>
    <property type="match status" value="1"/>
</dbReference>
<comment type="caution">
    <text evidence="7">The sequence shown here is derived from an EMBL/GenBank/DDBJ whole genome shotgun (WGS) entry which is preliminary data.</text>
</comment>
<dbReference type="eggNOG" id="COG3474">
    <property type="taxonomic scope" value="Bacteria"/>
</dbReference>
<dbReference type="Proteomes" id="UP000010121">
    <property type="component" value="Unassembled WGS sequence"/>
</dbReference>
<organism evidence="7 8">
    <name type="scientific">Rhodobacter ferrooxidans</name>
    <dbReference type="NCBI Taxonomy" id="371731"/>
    <lineage>
        <taxon>Bacteria</taxon>
        <taxon>Pseudomonadati</taxon>
        <taxon>Pseudomonadota</taxon>
        <taxon>Alphaproteobacteria</taxon>
        <taxon>Rhodobacterales</taxon>
        <taxon>Rhodobacter group</taxon>
        <taxon>Rhodobacter</taxon>
    </lineage>
</organism>
<feature type="domain" description="Cytochrome c" evidence="6">
    <location>
        <begin position="23"/>
        <end position="137"/>
    </location>
</feature>
<dbReference type="OrthoDB" id="9805828at2"/>
<evidence type="ECO:0000313" key="7">
    <source>
        <dbReference type="EMBL" id="EEW25490.1"/>
    </source>
</evidence>
<evidence type="ECO:0000256" key="2">
    <source>
        <dbReference type="ARBA" id="ARBA00022723"/>
    </source>
</evidence>
<dbReference type="PROSITE" id="PS51007">
    <property type="entry name" value="CYTC"/>
    <property type="match status" value="1"/>
</dbReference>
<feature type="signal peptide" evidence="5">
    <location>
        <begin position="1"/>
        <end position="20"/>
    </location>
</feature>
<evidence type="ECO:0000256" key="5">
    <source>
        <dbReference type="SAM" id="SignalP"/>
    </source>
</evidence>
<protein>
    <submittedName>
        <fullName evidence="7">Cytochrome c class I</fullName>
    </submittedName>
</protein>
<name>C8S0F6_9RHOB</name>
<dbReference type="GO" id="GO:0046872">
    <property type="term" value="F:metal ion binding"/>
    <property type="evidence" value="ECO:0007669"/>
    <property type="project" value="UniProtKB-KW"/>
</dbReference>
<dbReference type="AlphaFoldDB" id="C8S0F6"/>